<dbReference type="SUPFAM" id="SSF53067">
    <property type="entry name" value="Actin-like ATPase domain"/>
    <property type="match status" value="1"/>
</dbReference>
<accession>A0A1E3XF89</accession>
<dbReference type="Proteomes" id="UP000094056">
    <property type="component" value="Unassembled WGS sequence"/>
</dbReference>
<dbReference type="InterPro" id="IPR050696">
    <property type="entry name" value="FtsA/MreB"/>
</dbReference>
<organism evidence="1 2">
    <name type="scientific">Candidatus Scalindua rubra</name>
    <dbReference type="NCBI Taxonomy" id="1872076"/>
    <lineage>
        <taxon>Bacteria</taxon>
        <taxon>Pseudomonadati</taxon>
        <taxon>Planctomycetota</taxon>
        <taxon>Candidatus Brocadiia</taxon>
        <taxon>Candidatus Brocadiales</taxon>
        <taxon>Candidatus Scalinduaceae</taxon>
        <taxon>Candidatus Scalindua</taxon>
    </lineage>
</organism>
<gene>
    <name evidence="1" type="ORF">SCARUB_01277</name>
</gene>
<dbReference type="PANTHER" id="PTHR32432:SF3">
    <property type="entry name" value="ETHANOLAMINE UTILIZATION PROTEIN EUTJ"/>
    <property type="match status" value="1"/>
</dbReference>
<proteinExistence type="predicted"/>
<dbReference type="EMBL" id="MAYW01000024">
    <property type="protein sequence ID" value="ODS33614.1"/>
    <property type="molecule type" value="Genomic_DNA"/>
</dbReference>
<name>A0A1E3XF89_9BACT</name>
<dbReference type="InterPro" id="IPR043129">
    <property type="entry name" value="ATPase_NBD"/>
</dbReference>
<protein>
    <recommendedName>
        <fullName evidence="3">Competence protein A</fullName>
    </recommendedName>
</protein>
<evidence type="ECO:0000313" key="1">
    <source>
        <dbReference type="EMBL" id="ODS33614.1"/>
    </source>
</evidence>
<sequence>MKVLNFLNDKNFGEIYKKGLSSVKLSRDKSAWGLELGDSGLKAVKARFHDGALFIEAIDRVDYSSINHEITSKRSELIENALNIFRGRNLVNKSDKIIISLSGKMILSRFFSLPPIKKSRIAEAIGYELRKQVPFEPDEIVWDYQQFEDDEATDSGIKIGLFATKKENIYGLLPGLAPIKMNVEAIQITPIAIYNLVHLYSDSDDDVIVINVEKGNTDFIVVGRSKYWNRSIPISEVNTALVREIQRSIGYYVSVSKGTKPEIIYLMGEVFEDDSKIKFIDENLEGKVNFLDLLDKIKISKDFDHPAFNKRNIYGFEAALGLALQGLNLGEIKINLLPPDYIKEKQVSKRKIFACVITIAIFLSLLTQSIKDYRIWKSLSSGVDAVNETFNEVKKFERIYKGIERKVKEEEKNLHIWESIGVQGSFWIEAIHKVIDIIPENVYLLSIESLWDIPRVGKEERSGSKGFFERKKVKTSKEIDTSKEVLIMNIKGESSAPEVSYIEEKVRKPLENLTLFDEQVPVFSDVRLVEGSVHHVKSLENVSGDLNDDLNVKPISFEIQCIVRPLN</sequence>
<dbReference type="PANTHER" id="PTHR32432">
    <property type="entry name" value="CELL DIVISION PROTEIN FTSA-RELATED"/>
    <property type="match status" value="1"/>
</dbReference>
<evidence type="ECO:0008006" key="3">
    <source>
        <dbReference type="Google" id="ProtNLM"/>
    </source>
</evidence>
<comment type="caution">
    <text evidence="1">The sequence shown here is derived from an EMBL/GenBank/DDBJ whole genome shotgun (WGS) entry which is preliminary data.</text>
</comment>
<reference evidence="1 2" key="1">
    <citation type="submission" date="2016-07" db="EMBL/GenBank/DDBJ databases">
        <title>Draft genome of Scalindua rubra, obtained from a brine-seawater interface in the Red Sea, sheds light on salt adaptation in anammox bacteria.</title>
        <authorList>
            <person name="Speth D.R."/>
            <person name="Lagkouvardos I."/>
            <person name="Wang Y."/>
            <person name="Qian P.-Y."/>
            <person name="Dutilh B.E."/>
            <person name="Jetten M.S."/>
        </authorList>
    </citation>
    <scope>NUCLEOTIDE SEQUENCE [LARGE SCALE GENOMIC DNA]</scope>
    <source>
        <strain evidence="1">BSI-1</strain>
    </source>
</reference>
<dbReference type="AlphaFoldDB" id="A0A1E3XF89"/>
<dbReference type="Gene3D" id="3.30.1490.300">
    <property type="match status" value="1"/>
</dbReference>
<evidence type="ECO:0000313" key="2">
    <source>
        <dbReference type="Proteomes" id="UP000094056"/>
    </source>
</evidence>